<organism evidence="2 3">
    <name type="scientific">Gracilariopsis chorda</name>
    <dbReference type="NCBI Taxonomy" id="448386"/>
    <lineage>
        <taxon>Eukaryota</taxon>
        <taxon>Rhodophyta</taxon>
        <taxon>Florideophyceae</taxon>
        <taxon>Rhodymeniophycidae</taxon>
        <taxon>Gracilariales</taxon>
        <taxon>Gracilariaceae</taxon>
        <taxon>Gracilariopsis</taxon>
    </lineage>
</organism>
<proteinExistence type="predicted"/>
<comment type="caution">
    <text evidence="2">The sequence shown here is derived from an EMBL/GenBank/DDBJ whole genome shotgun (WGS) entry which is preliminary data.</text>
</comment>
<feature type="coiled-coil region" evidence="1">
    <location>
        <begin position="135"/>
        <end position="207"/>
    </location>
</feature>
<accession>A0A2V3IF15</accession>
<protein>
    <submittedName>
        <fullName evidence="2">Uncharacterized protein</fullName>
    </submittedName>
</protein>
<sequence>MIGAVVTRFFFDLARYEETTLDCTGNTKPGNLGRAVSYNRGLVDLRAIIVDEEVRKLKSQNELLWSSISLQNKELDAQLRLRGHAIQEMRHMEHDLAEKSKHVERLGKIIDETEAKRMADHEMLQYLEERCHDFCDKLDESSSMLRAKVEELTARDAYVSHLEIRLENARAENALWQQRSTELVGYLEELQRENMALKYEREGLKDDVDGLQTFITLWKKIITSYVDQEAGMRLGFEIHVENQMRIAETCGGGLDI</sequence>
<gene>
    <name evidence="2" type="ORF">BWQ96_09612</name>
</gene>
<dbReference type="EMBL" id="NBIV01000269">
    <property type="protein sequence ID" value="PXF40679.1"/>
    <property type="molecule type" value="Genomic_DNA"/>
</dbReference>
<dbReference type="AlphaFoldDB" id="A0A2V3IF15"/>
<keyword evidence="3" id="KW-1185">Reference proteome</keyword>
<evidence type="ECO:0000256" key="1">
    <source>
        <dbReference type="SAM" id="Coils"/>
    </source>
</evidence>
<dbReference type="Proteomes" id="UP000247409">
    <property type="component" value="Unassembled WGS sequence"/>
</dbReference>
<evidence type="ECO:0000313" key="2">
    <source>
        <dbReference type="EMBL" id="PXF40679.1"/>
    </source>
</evidence>
<name>A0A2V3IF15_9FLOR</name>
<keyword evidence="1" id="KW-0175">Coiled coil</keyword>
<evidence type="ECO:0000313" key="3">
    <source>
        <dbReference type="Proteomes" id="UP000247409"/>
    </source>
</evidence>
<reference evidence="2 3" key="1">
    <citation type="journal article" date="2018" name="Mol. Biol. Evol.">
        <title>Analysis of the draft genome of the red seaweed Gracilariopsis chorda provides insights into genome size evolution in Rhodophyta.</title>
        <authorList>
            <person name="Lee J."/>
            <person name="Yang E.C."/>
            <person name="Graf L."/>
            <person name="Yang J.H."/>
            <person name="Qiu H."/>
            <person name="Zel Zion U."/>
            <person name="Chan C.X."/>
            <person name="Stephens T.G."/>
            <person name="Weber A.P.M."/>
            <person name="Boo G.H."/>
            <person name="Boo S.M."/>
            <person name="Kim K.M."/>
            <person name="Shin Y."/>
            <person name="Jung M."/>
            <person name="Lee S.J."/>
            <person name="Yim H.S."/>
            <person name="Lee J.H."/>
            <person name="Bhattacharya D."/>
            <person name="Yoon H.S."/>
        </authorList>
    </citation>
    <scope>NUCLEOTIDE SEQUENCE [LARGE SCALE GENOMIC DNA]</scope>
    <source>
        <strain evidence="2 3">SKKU-2015</strain>
        <tissue evidence="2">Whole body</tissue>
    </source>
</reference>